<feature type="domain" description="Chromo" evidence="4">
    <location>
        <begin position="598"/>
        <end position="640"/>
    </location>
</feature>
<dbReference type="SUPFAM" id="SSF54160">
    <property type="entry name" value="Chromo domain-like"/>
    <property type="match status" value="1"/>
</dbReference>
<dbReference type="InterPro" id="IPR016197">
    <property type="entry name" value="Chromo-like_dom_sf"/>
</dbReference>
<evidence type="ECO:0000259" key="5">
    <source>
        <dbReference type="PROSITE" id="PS50102"/>
    </source>
</evidence>
<dbReference type="GO" id="GO:0005634">
    <property type="term" value="C:nucleus"/>
    <property type="evidence" value="ECO:0000318"/>
    <property type="project" value="GO_Central"/>
</dbReference>
<dbReference type="Proteomes" id="UP000000768">
    <property type="component" value="Chromosome 2"/>
</dbReference>
<dbReference type="InterPro" id="IPR035979">
    <property type="entry name" value="RBD_domain_sf"/>
</dbReference>
<feature type="domain" description="RRM" evidence="5">
    <location>
        <begin position="267"/>
        <end position="366"/>
    </location>
</feature>
<feature type="compositionally biased region" description="Pro residues" evidence="3">
    <location>
        <begin position="46"/>
        <end position="60"/>
    </location>
</feature>
<protein>
    <recommendedName>
        <fullName evidence="8">Chromo domain-containing protein</fullName>
    </recommendedName>
</protein>
<dbReference type="Gramene" id="OQU88543">
    <property type="protein sequence ID" value="OQU88543"/>
    <property type="gene ID" value="SORBI_3002G053200"/>
</dbReference>
<reference evidence="7" key="2">
    <citation type="journal article" date="2018" name="Plant J.">
        <title>The Sorghum bicolor reference genome: improved assembly, gene annotations, a transcriptome atlas, and signatures of genome organization.</title>
        <authorList>
            <person name="McCormick R.F."/>
            <person name="Truong S.K."/>
            <person name="Sreedasyam A."/>
            <person name="Jenkins J."/>
            <person name="Shu S."/>
            <person name="Sims D."/>
            <person name="Kennedy M."/>
            <person name="Amirebrahimi M."/>
            <person name="Weers B.D."/>
            <person name="McKinley B."/>
            <person name="Mattison A."/>
            <person name="Morishige D.T."/>
            <person name="Grimwood J."/>
            <person name="Schmutz J."/>
            <person name="Mullet J.E."/>
        </authorList>
    </citation>
    <scope>NUCLEOTIDE SEQUENCE [LARGE SCALE GENOMIC DNA]</scope>
    <source>
        <strain evidence="7">cv. BTx623</strain>
    </source>
</reference>
<accession>A0A1W0W2G2</accession>
<gene>
    <name evidence="6" type="ORF">SORBI_3002G053200</name>
</gene>
<feature type="domain" description="RRM" evidence="5">
    <location>
        <begin position="453"/>
        <end position="533"/>
    </location>
</feature>
<reference evidence="6 7" key="1">
    <citation type="journal article" date="2009" name="Nature">
        <title>The Sorghum bicolor genome and the diversification of grasses.</title>
        <authorList>
            <person name="Paterson A.H."/>
            <person name="Bowers J.E."/>
            <person name="Bruggmann R."/>
            <person name="Dubchak I."/>
            <person name="Grimwood J."/>
            <person name="Gundlach H."/>
            <person name="Haberer G."/>
            <person name="Hellsten U."/>
            <person name="Mitros T."/>
            <person name="Poliakov A."/>
            <person name="Schmutz J."/>
            <person name="Spannagl M."/>
            <person name="Tang H."/>
            <person name="Wang X."/>
            <person name="Wicker T."/>
            <person name="Bharti A.K."/>
            <person name="Chapman J."/>
            <person name="Feltus F.A."/>
            <person name="Gowik U."/>
            <person name="Grigoriev I.V."/>
            <person name="Lyons E."/>
            <person name="Maher C.A."/>
            <person name="Martis M."/>
            <person name="Narechania A."/>
            <person name="Otillar R.P."/>
            <person name="Penning B.W."/>
            <person name="Salamov A.A."/>
            <person name="Wang Y."/>
            <person name="Zhang L."/>
            <person name="Carpita N.C."/>
            <person name="Freeling M."/>
            <person name="Gingle A.R."/>
            <person name="Hash C.T."/>
            <person name="Keller B."/>
            <person name="Klein P."/>
            <person name="Kresovich S."/>
            <person name="McCann M.C."/>
            <person name="Ming R."/>
            <person name="Peterson D.G."/>
            <person name="Mehboob-ur-Rahman"/>
            <person name="Ware D."/>
            <person name="Westhoff P."/>
            <person name="Mayer K.F."/>
            <person name="Messing J."/>
            <person name="Rokhsar D.S."/>
        </authorList>
    </citation>
    <scope>NUCLEOTIDE SEQUENCE [LARGE SCALE GENOMIC DNA]</scope>
    <source>
        <strain evidence="7">cv. BTx623</strain>
    </source>
</reference>
<feature type="region of interest" description="Disordered" evidence="3">
    <location>
        <begin position="1"/>
        <end position="129"/>
    </location>
</feature>
<dbReference type="ExpressionAtlas" id="A0A1W0W2G2">
    <property type="expression patterns" value="baseline and differential"/>
</dbReference>
<dbReference type="GO" id="GO:0003729">
    <property type="term" value="F:mRNA binding"/>
    <property type="evidence" value="ECO:0000318"/>
    <property type="project" value="GO_Central"/>
</dbReference>
<dbReference type="CDD" id="cd00590">
    <property type="entry name" value="RRM_SF"/>
    <property type="match status" value="2"/>
</dbReference>
<evidence type="ECO:0000313" key="7">
    <source>
        <dbReference type="Proteomes" id="UP000000768"/>
    </source>
</evidence>
<dbReference type="EMBL" id="CM000761">
    <property type="protein sequence ID" value="OQU88543.1"/>
    <property type="molecule type" value="Genomic_DNA"/>
</dbReference>
<proteinExistence type="predicted"/>
<keyword evidence="7" id="KW-1185">Reference proteome</keyword>
<dbReference type="PROSITE" id="PS50102">
    <property type="entry name" value="RRM"/>
    <property type="match status" value="3"/>
</dbReference>
<dbReference type="AlphaFoldDB" id="A0A1W0W2G2"/>
<dbReference type="InterPro" id="IPR000504">
    <property type="entry name" value="RRM_dom"/>
</dbReference>
<dbReference type="InterPro" id="IPR012677">
    <property type="entry name" value="Nucleotide-bd_a/b_plait_sf"/>
</dbReference>
<dbReference type="Gene3D" id="2.40.50.40">
    <property type="match status" value="1"/>
</dbReference>
<evidence type="ECO:0000256" key="1">
    <source>
        <dbReference type="ARBA" id="ARBA00022884"/>
    </source>
</evidence>
<dbReference type="SUPFAM" id="SSF54928">
    <property type="entry name" value="RNA-binding domain, RBD"/>
    <property type="match status" value="2"/>
</dbReference>
<feature type="compositionally biased region" description="Pro residues" evidence="3">
    <location>
        <begin position="15"/>
        <end position="24"/>
    </location>
</feature>
<organism evidence="6 7">
    <name type="scientific">Sorghum bicolor</name>
    <name type="common">Sorghum</name>
    <name type="synonym">Sorghum vulgare</name>
    <dbReference type="NCBI Taxonomy" id="4558"/>
    <lineage>
        <taxon>Eukaryota</taxon>
        <taxon>Viridiplantae</taxon>
        <taxon>Streptophyta</taxon>
        <taxon>Embryophyta</taxon>
        <taxon>Tracheophyta</taxon>
        <taxon>Spermatophyta</taxon>
        <taxon>Magnoliopsida</taxon>
        <taxon>Liliopsida</taxon>
        <taxon>Poales</taxon>
        <taxon>Poaceae</taxon>
        <taxon>PACMAD clade</taxon>
        <taxon>Panicoideae</taxon>
        <taxon>Andropogonodae</taxon>
        <taxon>Andropogoneae</taxon>
        <taxon>Sorghinae</taxon>
        <taxon>Sorghum</taxon>
    </lineage>
</organism>
<evidence type="ECO:0000259" key="4">
    <source>
        <dbReference type="PROSITE" id="PS50013"/>
    </source>
</evidence>
<dbReference type="SMART" id="SM00360">
    <property type="entry name" value="RRM"/>
    <property type="match status" value="3"/>
</dbReference>
<dbReference type="InParanoid" id="A0A1W0W2G2"/>
<dbReference type="Gene3D" id="3.30.70.330">
    <property type="match status" value="3"/>
</dbReference>
<dbReference type="STRING" id="4558.A0A1W0W2G2"/>
<evidence type="ECO:0000256" key="3">
    <source>
        <dbReference type="SAM" id="MobiDB-lite"/>
    </source>
</evidence>
<name>A0A1W0W2G2_SORBI</name>
<evidence type="ECO:0000313" key="6">
    <source>
        <dbReference type="EMBL" id="OQU88543.1"/>
    </source>
</evidence>
<dbReference type="InterPro" id="IPR000953">
    <property type="entry name" value="Chromo/chromo_shadow_dom"/>
</dbReference>
<evidence type="ECO:0008006" key="8">
    <source>
        <dbReference type="Google" id="ProtNLM"/>
    </source>
</evidence>
<keyword evidence="1 2" id="KW-0694">RNA-binding</keyword>
<evidence type="ECO:0000256" key="2">
    <source>
        <dbReference type="PROSITE-ProRule" id="PRU00176"/>
    </source>
</evidence>
<dbReference type="Pfam" id="PF00076">
    <property type="entry name" value="RRM_1"/>
    <property type="match status" value="2"/>
</dbReference>
<sequence length="667" mass="73572">MKLRRLAPPAASAALPPPSPPPRHQAPRALPLPSAQASSKKRRVSPFPPKTATPVPPPAPALATSAPAATFLSPYSLPQGDTTTEPAYVDSPTAPPPAADEKPSTPSPPAADEEPSTPSAATRPVLAGEARKMKRKVTMIRNPVPEGALAVGKATAAASILALPAGKGCAPDKPSSHRNASLVEEQNASEIEVQKLPSGFNAVDVDETLLGSAKKTLLAEEAVGGGTLISKPAANTDCDACEIEELASAGIGKRGFGMSERQRRRMTEVFVCGLDGSMKEEDVRSVFGWAGEITQVRMAMDARTWKSKGYCFVRYREPSQAKKVVAEFCKWKVVSTHWDEFKICWKLCQVEAVDGNDKIVLENIDKKWKKEDQIMKLLHKTGVENIDKVTLMADCDNPGYNCGYAFLELETERDAWMAYIKLSRKGVFRRCLNITVAWAKAMSDRDEEMQQVKSIFVEGIPESWDNLKLTEIFSKYGVIQRTVLSHDIQSAKRSDFAFVHYTTHEAAILCLELFDKEELTGNGSKVNIKVSLDKPVRKGKQKKEDTRIISRQKSKTKIAQTCQVQERDDFLQATQGFSGSVPATAPSLPPMLHGNMLPIPVSILRSRLARGQWQVLVRWEGLPASEASWEDVESFQQRCPAFALEDELFLKERRDVMVGMKYHRRQH</sequence>
<feature type="compositionally biased region" description="Low complexity" evidence="3">
    <location>
        <begin position="1"/>
        <end position="14"/>
    </location>
</feature>
<dbReference type="PANTHER" id="PTHR21245">
    <property type="entry name" value="HETEROGENEOUS NUCLEAR RIBONUCLEOPROTEIN"/>
    <property type="match status" value="1"/>
</dbReference>
<feature type="domain" description="RRM" evidence="5">
    <location>
        <begin position="357"/>
        <end position="441"/>
    </location>
</feature>
<dbReference type="PROSITE" id="PS50013">
    <property type="entry name" value="CHROMO_2"/>
    <property type="match status" value="1"/>
</dbReference>
<feature type="compositionally biased region" description="Low complexity" evidence="3">
    <location>
        <begin position="61"/>
        <end position="74"/>
    </location>
</feature>